<dbReference type="RefSeq" id="WP_179616755.1">
    <property type="nucleotide sequence ID" value="NZ_CP059163.1"/>
</dbReference>
<dbReference type="EMBL" id="JACCBE010000001">
    <property type="protein sequence ID" value="NYD59282.1"/>
    <property type="molecule type" value="Genomic_DNA"/>
</dbReference>
<proteinExistence type="predicted"/>
<organism evidence="2 3">
    <name type="scientific">Nocardioides marinisabuli</name>
    <dbReference type="NCBI Taxonomy" id="419476"/>
    <lineage>
        <taxon>Bacteria</taxon>
        <taxon>Bacillati</taxon>
        <taxon>Actinomycetota</taxon>
        <taxon>Actinomycetes</taxon>
        <taxon>Propionibacteriales</taxon>
        <taxon>Nocardioidaceae</taxon>
        <taxon>Nocardioides</taxon>
    </lineage>
</organism>
<keyword evidence="1" id="KW-1133">Transmembrane helix</keyword>
<dbReference type="SUPFAM" id="SSF82171">
    <property type="entry name" value="DPP6 N-terminal domain-like"/>
    <property type="match status" value="1"/>
</dbReference>
<keyword evidence="3" id="KW-1185">Reference proteome</keyword>
<sequence>MSTLHDRLADLAQDAPPALPDPGLWDVARGYHRRRRLGTAVVVGATVLALALIGGLGWVRADDGIEPAAPGARPALPDTIWEPSRWLPGTDDEGPLGQLAALLPAERGGWTGAEEAVVGVSAATGEYRFLDLPDDARRDHALSPDGVHVAYWVTGATQGTPQTAGGQYLPATGVAVHDTVTGATVRHDVSTEHGLAPDELIWSDSDTLVLSYGQEYVGDDAPARKQGGSTPSDGLMTWEPDVEEEPTLANVEAGAVETSNGRGALLVQLDDGMVRWDVETGAVTRLPLPGRLMAEVAALDRTGQRAAYPRGNPSPNGISVVRLVGPQETAESSPVPGADTFAVLAWLDAQHVLAERYAPDELHTDLQRVDVTTGESETVVDLPGPGNFRGELAVGLLDEPFASHPAPPRPLDPRLLVGLSAGLVLIVGVALRRWRSRVRP</sequence>
<gene>
    <name evidence="2" type="ORF">BKA08_003520</name>
</gene>
<keyword evidence="1" id="KW-0812">Transmembrane</keyword>
<protein>
    <submittedName>
        <fullName evidence="2">Uncharacterized protein</fullName>
    </submittedName>
</protein>
<dbReference type="Proteomes" id="UP000516957">
    <property type="component" value="Unassembled WGS sequence"/>
</dbReference>
<evidence type="ECO:0000256" key="1">
    <source>
        <dbReference type="SAM" id="Phobius"/>
    </source>
</evidence>
<dbReference type="AlphaFoldDB" id="A0A7Y9F491"/>
<feature type="transmembrane region" description="Helical" evidence="1">
    <location>
        <begin position="415"/>
        <end position="434"/>
    </location>
</feature>
<evidence type="ECO:0000313" key="2">
    <source>
        <dbReference type="EMBL" id="NYD59282.1"/>
    </source>
</evidence>
<reference evidence="2 3" key="1">
    <citation type="submission" date="2020-07" db="EMBL/GenBank/DDBJ databases">
        <title>Sequencing the genomes of 1000 actinobacteria strains.</title>
        <authorList>
            <person name="Klenk H.-P."/>
        </authorList>
    </citation>
    <scope>NUCLEOTIDE SEQUENCE [LARGE SCALE GENOMIC DNA]</scope>
    <source>
        <strain evidence="2 3">DSM 18965</strain>
    </source>
</reference>
<comment type="caution">
    <text evidence="2">The sequence shown here is derived from an EMBL/GenBank/DDBJ whole genome shotgun (WGS) entry which is preliminary data.</text>
</comment>
<evidence type="ECO:0000313" key="3">
    <source>
        <dbReference type="Proteomes" id="UP000516957"/>
    </source>
</evidence>
<feature type="transmembrane region" description="Helical" evidence="1">
    <location>
        <begin position="37"/>
        <end position="59"/>
    </location>
</feature>
<name>A0A7Y9F491_9ACTN</name>
<keyword evidence="1" id="KW-0472">Membrane</keyword>
<accession>A0A7Y9F491</accession>